<protein>
    <submittedName>
        <fullName evidence="2">BTB domain-containing protein</fullName>
    </submittedName>
</protein>
<name>A0AC34QB60_9BILA</name>
<sequence>MDCPRPIIVECSFKADTITKSSVHKYMKHVGWGYNQFAHKTRLFENGDMVLKVTLSVKFTVENKVPHIVTLLDEDRFKDFIICVEGKEIKVHKCVLAVASTEFAAMLKPERKEFQEGRVTIEDFDYETVKAAVELIYKRNFNRDWEHTKLLKLYKFFTKYGMNDAIWYCLTIEKINSVGNLSDNCEDVQNSFKHLFCCKRF</sequence>
<proteinExistence type="predicted"/>
<dbReference type="WBParaSite" id="JU765_v2.g14702.t1">
    <property type="protein sequence ID" value="JU765_v2.g14702.t1"/>
    <property type="gene ID" value="JU765_v2.g14702"/>
</dbReference>
<evidence type="ECO:0000313" key="1">
    <source>
        <dbReference type="Proteomes" id="UP000887576"/>
    </source>
</evidence>
<reference evidence="2" key="1">
    <citation type="submission" date="2022-11" db="UniProtKB">
        <authorList>
            <consortium name="WormBaseParasite"/>
        </authorList>
    </citation>
    <scope>IDENTIFICATION</scope>
</reference>
<organism evidence="1 2">
    <name type="scientific">Panagrolaimus sp. JU765</name>
    <dbReference type="NCBI Taxonomy" id="591449"/>
    <lineage>
        <taxon>Eukaryota</taxon>
        <taxon>Metazoa</taxon>
        <taxon>Ecdysozoa</taxon>
        <taxon>Nematoda</taxon>
        <taxon>Chromadorea</taxon>
        <taxon>Rhabditida</taxon>
        <taxon>Tylenchina</taxon>
        <taxon>Panagrolaimomorpha</taxon>
        <taxon>Panagrolaimoidea</taxon>
        <taxon>Panagrolaimidae</taxon>
        <taxon>Panagrolaimus</taxon>
    </lineage>
</organism>
<evidence type="ECO:0000313" key="2">
    <source>
        <dbReference type="WBParaSite" id="JU765_v2.g14702.t1"/>
    </source>
</evidence>
<accession>A0AC34QB60</accession>
<dbReference type="Proteomes" id="UP000887576">
    <property type="component" value="Unplaced"/>
</dbReference>